<dbReference type="EMBL" id="AP018933">
    <property type="protein sequence ID" value="BBG28955.1"/>
    <property type="molecule type" value="Genomic_DNA"/>
</dbReference>
<sequence length="35" mass="4106">MGYASHALDYDDFHAYLRCSQLRERIAIYGQALRT</sequence>
<name>A0A348HBF3_9GAMM</name>
<reference evidence="1 2" key="1">
    <citation type="submission" date="2018-09" db="EMBL/GenBank/DDBJ databases">
        <title>Zymobacter palmae IAM14233 (=T109) whole genome analysis.</title>
        <authorList>
            <person name="Yanase H."/>
        </authorList>
    </citation>
    <scope>NUCLEOTIDE SEQUENCE [LARGE SCALE GENOMIC DNA]</scope>
    <source>
        <strain evidence="1 2">IAM14233</strain>
    </source>
</reference>
<gene>
    <name evidence="1" type="ORF">ZBT109_0157</name>
</gene>
<dbReference type="Proteomes" id="UP000267342">
    <property type="component" value="Chromosome"/>
</dbReference>
<accession>A0A348HBF3</accession>
<evidence type="ECO:0000313" key="2">
    <source>
        <dbReference type="Proteomes" id="UP000267342"/>
    </source>
</evidence>
<keyword evidence="2" id="KW-1185">Reference proteome</keyword>
<organism evidence="1 2">
    <name type="scientific">Zymobacter palmae</name>
    <dbReference type="NCBI Taxonomy" id="33074"/>
    <lineage>
        <taxon>Bacteria</taxon>
        <taxon>Pseudomonadati</taxon>
        <taxon>Pseudomonadota</taxon>
        <taxon>Gammaproteobacteria</taxon>
        <taxon>Oceanospirillales</taxon>
        <taxon>Halomonadaceae</taxon>
        <taxon>Zymobacter group</taxon>
        <taxon>Zymobacter</taxon>
    </lineage>
</organism>
<protein>
    <submittedName>
        <fullName evidence="1">Uncharacterized protein</fullName>
    </submittedName>
</protein>
<dbReference type="KEGG" id="zpl:ZBT109_0157"/>
<evidence type="ECO:0000313" key="1">
    <source>
        <dbReference type="EMBL" id="BBG28955.1"/>
    </source>
</evidence>
<proteinExistence type="predicted"/>
<dbReference type="AlphaFoldDB" id="A0A348HBF3"/>